<dbReference type="InterPro" id="IPR028082">
    <property type="entry name" value="Peripla_BP_I"/>
</dbReference>
<dbReference type="GO" id="GO:0007168">
    <property type="term" value="P:receptor guanylyl cyclase signaling pathway"/>
    <property type="evidence" value="ECO:0007669"/>
    <property type="project" value="TreeGrafter"/>
</dbReference>
<evidence type="ECO:0000256" key="3">
    <source>
        <dbReference type="ARBA" id="ARBA00022475"/>
    </source>
</evidence>
<keyword evidence="13 16" id="KW-0141">cGMP biosynthesis</keyword>
<dbReference type="InterPro" id="IPR000719">
    <property type="entry name" value="Prot_kinase_dom"/>
</dbReference>
<evidence type="ECO:0000256" key="4">
    <source>
        <dbReference type="ARBA" id="ARBA00022692"/>
    </source>
</evidence>
<name>A0A8D3DH11_SCOMX</name>
<dbReference type="PROSITE" id="PS50011">
    <property type="entry name" value="PROTEIN_KINASE_DOM"/>
    <property type="match status" value="1"/>
</dbReference>
<evidence type="ECO:0000256" key="16">
    <source>
        <dbReference type="RuleBase" id="RU003431"/>
    </source>
</evidence>
<evidence type="ECO:0000313" key="22">
    <source>
        <dbReference type="Proteomes" id="UP000694558"/>
    </source>
</evidence>
<evidence type="ECO:0000256" key="5">
    <source>
        <dbReference type="ARBA" id="ARBA00022741"/>
    </source>
</evidence>
<dbReference type="InterPro" id="IPR018297">
    <property type="entry name" value="A/G_cyclase_CS"/>
</dbReference>
<comment type="catalytic activity">
    <reaction evidence="14">
        <text>GTP = 3',5'-cyclic GMP + diphosphate</text>
        <dbReference type="Rhea" id="RHEA:13665"/>
        <dbReference type="ChEBI" id="CHEBI:33019"/>
        <dbReference type="ChEBI" id="CHEBI:37565"/>
        <dbReference type="ChEBI" id="CHEBI:57746"/>
        <dbReference type="EC" id="4.6.1.2"/>
    </reaction>
    <physiologicalReaction direction="left-to-right" evidence="14">
        <dbReference type="Rhea" id="RHEA:13666"/>
    </physiologicalReaction>
</comment>
<evidence type="ECO:0000256" key="15">
    <source>
        <dbReference type="RuleBase" id="RU000405"/>
    </source>
</evidence>
<evidence type="ECO:0000256" key="11">
    <source>
        <dbReference type="ARBA" id="ARBA00023180"/>
    </source>
</evidence>
<dbReference type="Proteomes" id="UP000694558">
    <property type="component" value="Chromosome 19"/>
</dbReference>
<evidence type="ECO:0000256" key="12">
    <source>
        <dbReference type="ARBA" id="ARBA00023239"/>
    </source>
</evidence>
<dbReference type="CDD" id="cd07302">
    <property type="entry name" value="CHD"/>
    <property type="match status" value="1"/>
</dbReference>
<dbReference type="PANTHER" id="PTHR11920">
    <property type="entry name" value="GUANYLYL CYCLASE"/>
    <property type="match status" value="1"/>
</dbReference>
<feature type="domain" description="Guanylate cyclase" evidence="20">
    <location>
        <begin position="744"/>
        <end position="874"/>
    </location>
</feature>
<evidence type="ECO:0000256" key="8">
    <source>
        <dbReference type="ARBA" id="ARBA00023134"/>
    </source>
</evidence>
<evidence type="ECO:0000256" key="9">
    <source>
        <dbReference type="ARBA" id="ARBA00023136"/>
    </source>
</evidence>
<feature type="domain" description="Protein kinase" evidence="19">
    <location>
        <begin position="386"/>
        <end position="665"/>
    </location>
</feature>
<keyword evidence="11" id="KW-0325">Glycoprotein</keyword>
<keyword evidence="10" id="KW-0675">Receptor</keyword>
<evidence type="ECO:0000256" key="7">
    <source>
        <dbReference type="ARBA" id="ARBA00022989"/>
    </source>
</evidence>
<evidence type="ECO:0000256" key="18">
    <source>
        <dbReference type="SAM" id="MobiDB-lite"/>
    </source>
</evidence>
<dbReference type="PROSITE" id="PS00452">
    <property type="entry name" value="GUANYLATE_CYCLASE_1"/>
    <property type="match status" value="1"/>
</dbReference>
<dbReference type="GO" id="GO:0005886">
    <property type="term" value="C:plasma membrane"/>
    <property type="evidence" value="ECO:0007669"/>
    <property type="project" value="UniProtKB-SubCell"/>
</dbReference>
<dbReference type="SUPFAM" id="SSF56112">
    <property type="entry name" value="Protein kinase-like (PK-like)"/>
    <property type="match status" value="1"/>
</dbReference>
<dbReference type="Ensembl" id="ENSSMAT00000068612.1">
    <property type="protein sequence ID" value="ENSSMAP00000058820.1"/>
    <property type="gene ID" value="ENSSMAG00000005680.2"/>
</dbReference>
<dbReference type="SUPFAM" id="SSF55073">
    <property type="entry name" value="Nucleotide cyclase"/>
    <property type="match status" value="1"/>
</dbReference>
<comment type="similarity">
    <text evidence="15">Belongs to the adenylyl cyclase class-4/guanylyl cyclase family.</text>
</comment>
<organism evidence="21 22">
    <name type="scientific">Scophthalmus maximus</name>
    <name type="common">Turbot</name>
    <name type="synonym">Psetta maxima</name>
    <dbReference type="NCBI Taxonomy" id="52904"/>
    <lineage>
        <taxon>Eukaryota</taxon>
        <taxon>Metazoa</taxon>
        <taxon>Chordata</taxon>
        <taxon>Craniata</taxon>
        <taxon>Vertebrata</taxon>
        <taxon>Euteleostomi</taxon>
        <taxon>Actinopterygii</taxon>
        <taxon>Neopterygii</taxon>
        <taxon>Teleostei</taxon>
        <taxon>Neoteleostei</taxon>
        <taxon>Acanthomorphata</taxon>
        <taxon>Carangaria</taxon>
        <taxon>Pleuronectiformes</taxon>
        <taxon>Pleuronectoidei</taxon>
        <taxon>Scophthalmidae</taxon>
        <taxon>Scophthalmus</taxon>
    </lineage>
</organism>
<dbReference type="GO" id="GO:0005525">
    <property type="term" value="F:GTP binding"/>
    <property type="evidence" value="ECO:0007669"/>
    <property type="project" value="UniProtKB-KW"/>
</dbReference>
<dbReference type="GeneTree" id="ENSGT00940000155955"/>
<keyword evidence="12 15" id="KW-0456">Lyase</keyword>
<keyword evidence="6" id="KW-0256">Endoplasmic reticulum</keyword>
<evidence type="ECO:0000256" key="1">
    <source>
        <dbReference type="ARBA" id="ARBA00004115"/>
    </source>
</evidence>
<proteinExistence type="inferred from homology"/>
<dbReference type="EC" id="4.6.1.2" evidence="16"/>
<comment type="subcellular location">
    <subcellularLocation>
        <location evidence="2">Cell membrane</location>
        <topology evidence="2">Single-pass type I membrane protein</topology>
    </subcellularLocation>
    <subcellularLocation>
        <location evidence="1">Endoplasmic reticulum membrane</location>
        <topology evidence="1">Single-pass type I membrane protein</topology>
    </subcellularLocation>
</comment>
<evidence type="ECO:0000256" key="2">
    <source>
        <dbReference type="ARBA" id="ARBA00004251"/>
    </source>
</evidence>
<keyword evidence="9" id="KW-0472">Membrane</keyword>
<dbReference type="SUPFAM" id="SSF53822">
    <property type="entry name" value="Periplasmic binding protein-like I"/>
    <property type="match status" value="1"/>
</dbReference>
<evidence type="ECO:0000256" key="10">
    <source>
        <dbReference type="ARBA" id="ARBA00023170"/>
    </source>
</evidence>
<dbReference type="PANTHER" id="PTHR11920:SF347">
    <property type="entry name" value="GUANYLYL CYCLASE C"/>
    <property type="match status" value="1"/>
</dbReference>
<dbReference type="SMART" id="SM00044">
    <property type="entry name" value="CYCc"/>
    <property type="match status" value="1"/>
</dbReference>
<reference evidence="21" key="2">
    <citation type="submission" date="2025-08" db="UniProtKB">
        <authorList>
            <consortium name="Ensembl"/>
        </authorList>
    </citation>
    <scope>IDENTIFICATION</scope>
</reference>
<keyword evidence="17" id="KW-0175">Coiled coil</keyword>
<dbReference type="InterPro" id="IPR001054">
    <property type="entry name" value="A/G_cyclase"/>
</dbReference>
<evidence type="ECO:0000313" key="21">
    <source>
        <dbReference type="Ensembl" id="ENSSMAP00000058820.1"/>
    </source>
</evidence>
<dbReference type="FunFam" id="3.30.70.1230:FF:000015">
    <property type="entry name" value="Guanylate cyclase"/>
    <property type="match status" value="1"/>
</dbReference>
<dbReference type="FunFam" id="1.10.510.10:FF:000364">
    <property type="entry name" value="Guanylate cyclase"/>
    <property type="match status" value="1"/>
</dbReference>
<dbReference type="GO" id="GO:0004672">
    <property type="term" value="F:protein kinase activity"/>
    <property type="evidence" value="ECO:0007669"/>
    <property type="project" value="InterPro"/>
</dbReference>
<accession>A0A8D3DH11</accession>
<evidence type="ECO:0000256" key="6">
    <source>
        <dbReference type="ARBA" id="ARBA00022824"/>
    </source>
</evidence>
<protein>
    <recommendedName>
        <fullName evidence="16">Guanylate cyclase</fullName>
        <ecNumber evidence="16">4.6.1.2</ecNumber>
    </recommendedName>
</protein>
<evidence type="ECO:0000256" key="17">
    <source>
        <dbReference type="SAM" id="Coils"/>
    </source>
</evidence>
<dbReference type="Pfam" id="PF07714">
    <property type="entry name" value="PK_Tyr_Ser-Thr"/>
    <property type="match status" value="1"/>
</dbReference>
<dbReference type="GO" id="GO:0001653">
    <property type="term" value="F:peptide receptor activity"/>
    <property type="evidence" value="ECO:0007669"/>
    <property type="project" value="TreeGrafter"/>
</dbReference>
<dbReference type="InterPro" id="IPR029787">
    <property type="entry name" value="Nucleotide_cyclase"/>
</dbReference>
<keyword evidence="4" id="KW-0812">Transmembrane</keyword>
<dbReference type="GO" id="GO:0035556">
    <property type="term" value="P:intracellular signal transduction"/>
    <property type="evidence" value="ECO:0007669"/>
    <property type="project" value="InterPro"/>
</dbReference>
<dbReference type="InterPro" id="IPR050401">
    <property type="entry name" value="Cyclic_nucleotide_synthase"/>
</dbReference>
<evidence type="ECO:0000259" key="20">
    <source>
        <dbReference type="PROSITE" id="PS50125"/>
    </source>
</evidence>
<evidence type="ECO:0000256" key="13">
    <source>
        <dbReference type="ARBA" id="ARBA00023293"/>
    </source>
</evidence>
<feature type="region of interest" description="Disordered" evidence="18">
    <location>
        <begin position="961"/>
        <end position="1003"/>
    </location>
</feature>
<gene>
    <name evidence="21" type="primary">gucy2ca</name>
</gene>
<dbReference type="GO" id="GO:0004016">
    <property type="term" value="F:adenylate cyclase activity"/>
    <property type="evidence" value="ECO:0007669"/>
    <property type="project" value="TreeGrafter"/>
</dbReference>
<dbReference type="InterPro" id="IPR001245">
    <property type="entry name" value="Ser-Thr/Tyr_kinase_cat_dom"/>
</dbReference>
<keyword evidence="5" id="KW-0547">Nucleotide-binding</keyword>
<dbReference type="InterPro" id="IPR011009">
    <property type="entry name" value="Kinase-like_dom_sf"/>
</dbReference>
<dbReference type="Gene3D" id="3.30.70.1230">
    <property type="entry name" value="Nucleotide cyclase"/>
    <property type="match status" value="1"/>
</dbReference>
<evidence type="ECO:0000256" key="14">
    <source>
        <dbReference type="ARBA" id="ARBA00036920"/>
    </source>
</evidence>
<dbReference type="Pfam" id="PF00211">
    <property type="entry name" value="Guanylate_cyc"/>
    <property type="match status" value="1"/>
</dbReference>
<keyword evidence="3" id="KW-1003">Cell membrane</keyword>
<evidence type="ECO:0000259" key="19">
    <source>
        <dbReference type="PROSITE" id="PS50011"/>
    </source>
</evidence>
<dbReference type="Gene3D" id="3.40.50.2300">
    <property type="match status" value="2"/>
</dbReference>
<sequence>MLFQSPWVYVCTLLTPQFMINHFNLISTQSRLKVLKRSLFSINNSYLVSMTQDLNFNLTANFSGFNTTVYNRQGCGSSTCEGVAILKKLYVSDNGEIGCVMLGPSCTYATFQLVDDEIGLSLSIPIISAGSFGLSCDYKPKLTRILPPARKISDLFVNFMKETLPFKGVWRNVYVYKKSINVSEDCFWYINALEAPSANFARETNREMLRGEDELKDALTAHKRHSNIFILCGSRDEIVSIKGMVACFYTLTIDESSQLMQDVLVITLPQRNFSTGSNSSYNNTINDYVAGYHDGTLLFGKVLRERMLSHQRHRASNDVPLSDNPFGNTSFNGMGGHYVLDEYGDRDANFSMLYTSPVTGKVRLLSIRSDLKPNKLAASLDFYHKCPLYSLCGRARVNIIRQNRKERLMQKRWSHIDSHLIGPLDEKEVSLKVNMCLIFVSALQPVILKELKHSDGDFNEDQRIELNTLLRIDYYNLTKFYGTVKFEYGVFGVFELCQRGSLRYILNDRISYPDESFMDMEFKISVMYDIAKGMSYLHSSNIEMHGRLKSTNCVVDNRMVVKITDFGCHTILSPDLWTAPEHLRKGGVSQKGDVYSYAIIAHEIIVRRCPFYTQLCSDITGSVFRPELNYESASEREIELYMLIKNCWDEDPERRPDFKKIEVTLGKIFSNLHNQATETYMDNLIRRLQNYSRTLERLVEERTSLYKAERDRADRLNFMLLPGPVVRSLKETGRVEPELFEEVTIYFSDIVGFTTLCHYSTPMEVVDMLNDIYKNFDSILDHHDVYKVETIGDAYMVASGLPKRNGNRHAVDIAHMALDILAFVGTFELQHLPGIPLWIRIGVHSGPCAAGVVGNKMPRYCLFGDTVNTTSRMESTGLPLRIHVSQSTISILQRTDCKFEYEKRGETYLKGKGKEMTYWLTGVTGGKYNLPTPPTAENFQRLQQDLAEMIVSSLEKRGGREGFEKRKTLSTKIRRRETSGSLQSDSPPEYFHLAVTDNPSTYL</sequence>
<dbReference type="PROSITE" id="PS50125">
    <property type="entry name" value="GUANYLATE_CYCLASE_2"/>
    <property type="match status" value="1"/>
</dbReference>
<dbReference type="Gene3D" id="1.10.510.10">
    <property type="entry name" value="Transferase(Phosphotransferase) domain 1"/>
    <property type="match status" value="1"/>
</dbReference>
<keyword evidence="8" id="KW-0342">GTP-binding</keyword>
<reference evidence="21" key="1">
    <citation type="submission" date="2023-05" db="EMBL/GenBank/DDBJ databases">
        <title>High-quality long-read genome of Scophthalmus maximus.</title>
        <authorList>
            <person name="Lien S."/>
            <person name="Martinez P."/>
        </authorList>
    </citation>
    <scope>NUCLEOTIDE SEQUENCE [LARGE SCALE GENOMIC DNA]</scope>
</reference>
<dbReference type="GO" id="GO:0005789">
    <property type="term" value="C:endoplasmic reticulum membrane"/>
    <property type="evidence" value="ECO:0007669"/>
    <property type="project" value="UniProtKB-SubCell"/>
</dbReference>
<keyword evidence="7" id="KW-1133">Transmembrane helix</keyword>
<feature type="coiled-coil region" evidence="17">
    <location>
        <begin position="681"/>
        <end position="708"/>
    </location>
</feature>
<dbReference type="GO" id="GO:0005524">
    <property type="term" value="F:ATP binding"/>
    <property type="evidence" value="ECO:0007669"/>
    <property type="project" value="InterPro"/>
</dbReference>
<dbReference type="GO" id="GO:0004383">
    <property type="term" value="F:guanylate cyclase activity"/>
    <property type="evidence" value="ECO:0007669"/>
    <property type="project" value="UniProtKB-EC"/>
</dbReference>
<dbReference type="AlphaFoldDB" id="A0A8D3DH11"/>